<keyword evidence="5" id="KW-0732">Signal</keyword>
<dbReference type="Gene3D" id="3.20.20.80">
    <property type="entry name" value="Glycosidases"/>
    <property type="match status" value="1"/>
</dbReference>
<dbReference type="Pfam" id="PF01183">
    <property type="entry name" value="Glyco_hydro_25"/>
    <property type="match status" value="1"/>
</dbReference>
<feature type="chain" id="PRO_5046216115" description="Lysozyme" evidence="5">
    <location>
        <begin position="39"/>
        <end position="147"/>
    </location>
</feature>
<feature type="signal peptide" evidence="5">
    <location>
        <begin position="1"/>
        <end position="38"/>
    </location>
</feature>
<evidence type="ECO:0000256" key="1">
    <source>
        <dbReference type="ARBA" id="ARBA00010646"/>
    </source>
</evidence>
<evidence type="ECO:0000256" key="4">
    <source>
        <dbReference type="RuleBase" id="RU361176"/>
    </source>
</evidence>
<dbReference type="PANTHER" id="PTHR34135:SF2">
    <property type="entry name" value="LYSOZYME"/>
    <property type="match status" value="1"/>
</dbReference>
<dbReference type="PROSITE" id="PS00953">
    <property type="entry name" value="GLYCOSYL_HYDROL_F25_1"/>
    <property type="match status" value="1"/>
</dbReference>
<keyword evidence="7" id="KW-1185">Reference proteome</keyword>
<reference evidence="6 7" key="1">
    <citation type="journal article" date="2019" name="Int. J. Syst. Evol. Microbiol.">
        <title>The Global Catalogue of Microorganisms (GCM) 10K type strain sequencing project: providing services to taxonomists for standard genome sequencing and annotation.</title>
        <authorList>
            <consortium name="The Broad Institute Genomics Platform"/>
            <consortium name="The Broad Institute Genome Sequencing Center for Infectious Disease"/>
            <person name="Wu L."/>
            <person name="Ma J."/>
        </authorList>
    </citation>
    <scope>NUCLEOTIDE SEQUENCE [LARGE SCALE GENOMIC DNA]</scope>
    <source>
        <strain evidence="6 7">JCM 16373</strain>
    </source>
</reference>
<dbReference type="SMART" id="SM00641">
    <property type="entry name" value="Glyco_25"/>
    <property type="match status" value="1"/>
</dbReference>
<keyword evidence="3 4" id="KW-0326">Glycosidase</keyword>
<gene>
    <name evidence="6" type="ORF">GCM10009863_53250</name>
</gene>
<evidence type="ECO:0000256" key="3">
    <source>
        <dbReference type="ARBA" id="ARBA00023295"/>
    </source>
</evidence>
<dbReference type="PANTHER" id="PTHR34135">
    <property type="entry name" value="LYSOZYME"/>
    <property type="match status" value="1"/>
</dbReference>
<dbReference type="InterPro" id="IPR018077">
    <property type="entry name" value="Glyco_hydro_fam25_subgr"/>
</dbReference>
<evidence type="ECO:0000256" key="5">
    <source>
        <dbReference type="SAM" id="SignalP"/>
    </source>
</evidence>
<dbReference type="InterPro" id="IPR008270">
    <property type="entry name" value="Glyco_hydro_25_AS"/>
</dbReference>
<dbReference type="SUPFAM" id="SSF51445">
    <property type="entry name" value="(Trans)glycosidases"/>
    <property type="match status" value="1"/>
</dbReference>
<comment type="similarity">
    <text evidence="1 4">Belongs to the glycosyl hydrolase 25 family.</text>
</comment>
<evidence type="ECO:0000313" key="6">
    <source>
        <dbReference type="EMBL" id="GAA2630958.1"/>
    </source>
</evidence>
<comment type="catalytic activity">
    <reaction evidence="4">
        <text>Hydrolysis of (1-&gt;4)-beta-linkages between N-acetylmuramic acid and N-acetyl-D-glucosamine residues in a peptidoglycan and between N-acetyl-D-glucosamine residues in chitodextrins.</text>
        <dbReference type="EC" id="3.2.1.17"/>
    </reaction>
</comment>
<dbReference type="EMBL" id="BAAARJ010000019">
    <property type="protein sequence ID" value="GAA2630958.1"/>
    <property type="molecule type" value="Genomic_DNA"/>
</dbReference>
<organism evidence="6 7">
    <name type="scientific">Streptomyces axinellae</name>
    <dbReference type="NCBI Taxonomy" id="552788"/>
    <lineage>
        <taxon>Bacteria</taxon>
        <taxon>Bacillati</taxon>
        <taxon>Actinomycetota</taxon>
        <taxon>Actinomycetes</taxon>
        <taxon>Kitasatosporales</taxon>
        <taxon>Streptomycetaceae</taxon>
        <taxon>Streptomyces</taxon>
    </lineage>
</organism>
<comment type="caution">
    <text evidence="6">The sequence shown here is derived from an EMBL/GenBank/DDBJ whole genome shotgun (WGS) entry which is preliminary data.</text>
</comment>
<protein>
    <recommendedName>
        <fullName evidence="4">Lysozyme</fullName>
        <ecNumber evidence="4">3.2.1.17</ecNumber>
    </recommendedName>
</protein>
<evidence type="ECO:0000313" key="7">
    <source>
        <dbReference type="Proteomes" id="UP001501447"/>
    </source>
</evidence>
<name>A0ABN3QP23_9ACTN</name>
<dbReference type="EC" id="3.2.1.17" evidence="4"/>
<sequence length="147" mass="15920">MYCTIERRPDPYRRPPPHRLRALTLTAAALTLTGTALAEAPGAAEATGKPRGHDVSSYQGAVDWRSAHAKGARFVYVKATEGTGYRNPRFRQQYDGAESAGILRGAYHFARPATSSGEKQAAYFVRRGGDWEADGETLPPAVDLEAA</sequence>
<evidence type="ECO:0000256" key="2">
    <source>
        <dbReference type="ARBA" id="ARBA00022801"/>
    </source>
</evidence>
<dbReference type="PROSITE" id="PS51904">
    <property type="entry name" value="GLYCOSYL_HYDROL_F25_2"/>
    <property type="match status" value="1"/>
</dbReference>
<proteinExistence type="inferred from homology"/>
<dbReference type="InterPro" id="IPR017853">
    <property type="entry name" value="GH"/>
</dbReference>
<accession>A0ABN3QP23</accession>
<dbReference type="Proteomes" id="UP001501447">
    <property type="component" value="Unassembled WGS sequence"/>
</dbReference>
<dbReference type="InterPro" id="IPR002053">
    <property type="entry name" value="Glyco_hydro_25"/>
</dbReference>
<keyword evidence="2 4" id="KW-0378">Hydrolase</keyword>